<evidence type="ECO:0000256" key="1">
    <source>
        <dbReference type="SAM" id="MobiDB-lite"/>
    </source>
</evidence>
<dbReference type="OrthoDB" id="9514740at2759"/>
<name>A0A9W8MSY7_9AGAR</name>
<reference evidence="2" key="1">
    <citation type="submission" date="2022-07" db="EMBL/GenBank/DDBJ databases">
        <title>Genome Sequence of Agrocybe chaxingu.</title>
        <authorList>
            <person name="Buettner E."/>
        </authorList>
    </citation>
    <scope>NUCLEOTIDE SEQUENCE</scope>
    <source>
        <strain evidence="2">MP-N11</strain>
    </source>
</reference>
<dbReference type="Gene3D" id="3.90.228.10">
    <property type="match status" value="1"/>
</dbReference>
<organism evidence="2 3">
    <name type="scientific">Agrocybe chaxingu</name>
    <dbReference type="NCBI Taxonomy" id="84603"/>
    <lineage>
        <taxon>Eukaryota</taxon>
        <taxon>Fungi</taxon>
        <taxon>Dikarya</taxon>
        <taxon>Basidiomycota</taxon>
        <taxon>Agaricomycotina</taxon>
        <taxon>Agaricomycetes</taxon>
        <taxon>Agaricomycetidae</taxon>
        <taxon>Agaricales</taxon>
        <taxon>Agaricineae</taxon>
        <taxon>Strophariaceae</taxon>
        <taxon>Agrocybe</taxon>
    </lineage>
</organism>
<dbReference type="SUPFAM" id="SSF56399">
    <property type="entry name" value="ADP-ribosylation"/>
    <property type="match status" value="1"/>
</dbReference>
<evidence type="ECO:0000313" key="3">
    <source>
        <dbReference type="Proteomes" id="UP001148786"/>
    </source>
</evidence>
<dbReference type="AlphaFoldDB" id="A0A9W8MSY7"/>
<proteinExistence type="predicted"/>
<sequence length="428" mass="46736">MYASSSLHGYDDDQHRRDLSDTEYVFGDGDDDDNLDITEDVSPAYILPGTLAPYYPGITTCIVCQQRPPYSKNGKSYPTCGTTCARLLEDAISDRNATPPRGTSNRRGRFSIARQAPQSGSTANASSSPSNLAQNRAAPRPVRPRPRPLGQCVVCQTKPCTDAKYVTCGLACAEKLCRQGAADKTMCDYCHRRPKLTGHNQCGKACADKAKVACLLCKSRPKFKRYHLCGNTCKSISVKVTPLILEAPRGHATYDLVERKFKSGWKVTDTPPAIRNVYKIVENKNFLQPYDRYKKSVGNEVFRYHGTGRKCTLGSNGNTQLCSNSQCALCGILRTSFKTSLANPSGGFGPGIYSSSAANKAYGFSGSSGAVLLTKVVLGKVRTVNGWNEVMSCPPGFNSVVFDYLNGQQNETIVYQDDAIRPVFLITF</sequence>
<comment type="caution">
    <text evidence="2">The sequence shown here is derived from an EMBL/GenBank/DDBJ whole genome shotgun (WGS) entry which is preliminary data.</text>
</comment>
<keyword evidence="3" id="KW-1185">Reference proteome</keyword>
<accession>A0A9W8MSY7</accession>
<evidence type="ECO:0008006" key="4">
    <source>
        <dbReference type="Google" id="ProtNLM"/>
    </source>
</evidence>
<feature type="compositionally biased region" description="Low complexity" evidence="1">
    <location>
        <begin position="119"/>
        <end position="140"/>
    </location>
</feature>
<gene>
    <name evidence="2" type="ORF">NLJ89_g7599</name>
</gene>
<protein>
    <recommendedName>
        <fullName evidence="4">PARP catalytic domain-containing protein</fullName>
    </recommendedName>
</protein>
<feature type="region of interest" description="Disordered" evidence="1">
    <location>
        <begin position="115"/>
        <end position="144"/>
    </location>
</feature>
<dbReference type="EMBL" id="JANKHO010000925">
    <property type="protein sequence ID" value="KAJ3505090.1"/>
    <property type="molecule type" value="Genomic_DNA"/>
</dbReference>
<dbReference type="PANTHER" id="PTHR31681:SF3">
    <property type="entry name" value="OS04G0690100 PROTEIN"/>
    <property type="match status" value="1"/>
</dbReference>
<evidence type="ECO:0000313" key="2">
    <source>
        <dbReference type="EMBL" id="KAJ3505090.1"/>
    </source>
</evidence>
<dbReference type="Proteomes" id="UP001148786">
    <property type="component" value="Unassembled WGS sequence"/>
</dbReference>
<dbReference type="PANTHER" id="PTHR31681">
    <property type="entry name" value="C2H2-LIKE ZINC FINGER PROTEIN"/>
    <property type="match status" value="1"/>
</dbReference>